<dbReference type="AlphaFoldDB" id="A0AAN9WG09"/>
<organism evidence="2 3">
    <name type="scientific">Gryllus longicercus</name>
    <dbReference type="NCBI Taxonomy" id="2509291"/>
    <lineage>
        <taxon>Eukaryota</taxon>
        <taxon>Metazoa</taxon>
        <taxon>Ecdysozoa</taxon>
        <taxon>Arthropoda</taxon>
        <taxon>Hexapoda</taxon>
        <taxon>Insecta</taxon>
        <taxon>Pterygota</taxon>
        <taxon>Neoptera</taxon>
        <taxon>Polyneoptera</taxon>
        <taxon>Orthoptera</taxon>
        <taxon>Ensifera</taxon>
        <taxon>Gryllidea</taxon>
        <taxon>Grylloidea</taxon>
        <taxon>Gryllidae</taxon>
        <taxon>Gryllinae</taxon>
        <taxon>Gryllus</taxon>
    </lineage>
</organism>
<dbReference type="Proteomes" id="UP001378592">
    <property type="component" value="Unassembled WGS sequence"/>
</dbReference>
<evidence type="ECO:0000313" key="2">
    <source>
        <dbReference type="EMBL" id="KAK7874457.1"/>
    </source>
</evidence>
<proteinExistence type="predicted"/>
<dbReference type="PANTHER" id="PTHR10773:SF19">
    <property type="match status" value="1"/>
</dbReference>
<evidence type="ECO:0000256" key="1">
    <source>
        <dbReference type="SAM" id="MobiDB-lite"/>
    </source>
</evidence>
<dbReference type="EMBL" id="JAZDUA010000002">
    <property type="protein sequence ID" value="KAK7874457.1"/>
    <property type="molecule type" value="Genomic_DNA"/>
</dbReference>
<comment type="caution">
    <text evidence="2">The sequence shown here is derived from an EMBL/GenBank/DDBJ whole genome shotgun (WGS) entry which is preliminary data.</text>
</comment>
<name>A0AAN9WG09_9ORTH</name>
<reference evidence="2 3" key="1">
    <citation type="submission" date="2024-03" db="EMBL/GenBank/DDBJ databases">
        <title>The genome assembly and annotation of the cricket Gryllus longicercus Weissman &amp; Gray.</title>
        <authorList>
            <person name="Szrajer S."/>
            <person name="Gray D."/>
            <person name="Ylla G."/>
        </authorList>
    </citation>
    <scope>NUCLEOTIDE SEQUENCE [LARGE SCALE GENOMIC DNA]</scope>
    <source>
        <strain evidence="2">DAG 2021-001</strain>
        <tissue evidence="2">Whole body minus gut</tissue>
    </source>
</reference>
<keyword evidence="3" id="KW-1185">Reference proteome</keyword>
<protein>
    <submittedName>
        <fullName evidence="2">Uncharacterized protein</fullName>
    </submittedName>
</protein>
<evidence type="ECO:0000313" key="3">
    <source>
        <dbReference type="Proteomes" id="UP001378592"/>
    </source>
</evidence>
<gene>
    <name evidence="2" type="ORF">R5R35_001547</name>
</gene>
<dbReference type="PANTHER" id="PTHR10773">
    <property type="entry name" value="DNA-DIRECTED RNA POLYMERASES I, II, AND III SUBUNIT RPABC2"/>
    <property type="match status" value="1"/>
</dbReference>
<accession>A0AAN9WG09</accession>
<sequence>MEDVKTLKPPQPKRKIKNQAEWKREKRKRSIIAGESHYSVKGEFVSRKEIGSDCKCKLKCYEKVDCRLRQMLFEGFYSLKSYDEQNAYLFGLIRKHDVKRKKNINSDRRTCTYKYYVRNQGKEIQVCKMAFAHIHAISFRKIRTLSEKLDQNILYPRDGRGKHDNRPTRTSPKALEIIRKHILYIFKSGDFKKFIKEDKTHILATEVNVAKLYLHFLQMYEQGAVDNLTGQLNPGYTPKVKSWLYRKVFHEEVKNNSLFLKGRAISSIEMEIRGKKLAYTKSNCLKNQPQKGRKFCRKVTIPEVTYSSTCQSNPASNVSTDRIDSIKINSAELSNMHFTTLKSSSDMFCNDTVKTSLRISPSVNNPLVYDKLEDSLKQKCNKICRICSVKHIEECNNCPSKISTVYNVSSASVISSSGCMTTISNFHERFTEPLETSVNLFNSSNEKLQTEIISDDLHTFCS</sequence>
<feature type="region of interest" description="Disordered" evidence="1">
    <location>
        <begin position="1"/>
        <end position="25"/>
    </location>
</feature>